<organism evidence="2 3">
    <name type="scientific">Chromobacterium amazonense</name>
    <dbReference type="NCBI Taxonomy" id="1382803"/>
    <lineage>
        <taxon>Bacteria</taxon>
        <taxon>Pseudomonadati</taxon>
        <taxon>Pseudomonadota</taxon>
        <taxon>Betaproteobacteria</taxon>
        <taxon>Neisseriales</taxon>
        <taxon>Chromobacteriaceae</taxon>
        <taxon>Chromobacterium</taxon>
    </lineage>
</organism>
<dbReference type="SUPFAM" id="SSF53448">
    <property type="entry name" value="Nucleotide-diphospho-sugar transferases"/>
    <property type="match status" value="1"/>
</dbReference>
<dbReference type="Gene3D" id="3.90.550.10">
    <property type="entry name" value="Spore Coat Polysaccharide Biosynthesis Protein SpsA, Chain A"/>
    <property type="match status" value="1"/>
</dbReference>
<keyword evidence="3" id="KW-1185">Reference proteome</keyword>
<accession>A0ABU8UXA6</accession>
<evidence type="ECO:0000259" key="1">
    <source>
        <dbReference type="Pfam" id="PF00535"/>
    </source>
</evidence>
<dbReference type="Proteomes" id="UP001224516">
    <property type="component" value="Unassembled WGS sequence"/>
</dbReference>
<name>A0ABU8UXA6_9NEIS</name>
<proteinExistence type="predicted"/>
<reference evidence="2 3" key="1">
    <citation type="submission" date="2023-12" db="EMBL/GenBank/DDBJ databases">
        <title>Evaluation and characterization of a potential secondary metabolite violacein from indigenous Chromobacterium amazonense SAM215.</title>
        <authorList>
            <person name="Tarafdar M.R."/>
            <person name="Abedin S.M."/>
            <person name="Atiqua A."/>
            <person name="Saha A."/>
            <person name="Khan S.N."/>
        </authorList>
    </citation>
    <scope>NUCLEOTIDE SEQUENCE [LARGE SCALE GENOMIC DNA]</scope>
    <source>
        <strain evidence="2 3">SAM215</strain>
    </source>
</reference>
<dbReference type="EMBL" id="JAVFJF020000002">
    <property type="protein sequence ID" value="MEJ8673529.1"/>
    <property type="molecule type" value="Genomic_DNA"/>
</dbReference>
<evidence type="ECO:0000313" key="2">
    <source>
        <dbReference type="EMBL" id="MEJ8673529.1"/>
    </source>
</evidence>
<dbReference type="PANTHER" id="PTHR22916">
    <property type="entry name" value="GLYCOSYLTRANSFERASE"/>
    <property type="match status" value="1"/>
</dbReference>
<sequence>MNTVNTGNKDKTSLFSVANRMYREKNYEGAIAAYEILEEENPSIPLYKQNNESARSKLSNSAKHSKKLGNQYHLENSSEFQKRLRVSHFVSEIGDPELIDACFTKDRDPQIYLAKANATAQGNYLKWLEYVNSYLSSNDMSKISLKEIDHWVGSTPYLNIIPAKLEKVDGPLVTICMTCFNAEEYVEHAVRSVLAQSYQSIELLIFNDCSTDGSLGILRKLEKEDARIRIIDNKTNQGTYTSRNQAFQIAKGEFFTVLDADDFALPERISKQVHHLIEHKNHIGMLTEWVRMSLDGKFHFKTGWGGLYQHEAVATLMVRTKFTREKAGYWDSVRFGADSEYMNRLRRIFGESSIPLVKIPTTISLFHENSLTNDPITGIAVNGMTGFSPARSEYLRKWKDWHKKNGKNLYLKFPLSKDERPFSIPDEMYP</sequence>
<dbReference type="PANTHER" id="PTHR22916:SF3">
    <property type="entry name" value="UDP-GLCNAC:BETAGAL BETA-1,3-N-ACETYLGLUCOSAMINYLTRANSFERASE-LIKE PROTEIN 1"/>
    <property type="match status" value="1"/>
</dbReference>
<dbReference type="Pfam" id="PF00535">
    <property type="entry name" value="Glycos_transf_2"/>
    <property type="match status" value="1"/>
</dbReference>
<dbReference type="RefSeq" id="WP_307909639.1">
    <property type="nucleotide sequence ID" value="NZ_JAVFJF020000002.1"/>
</dbReference>
<dbReference type="InterPro" id="IPR001173">
    <property type="entry name" value="Glyco_trans_2-like"/>
</dbReference>
<protein>
    <submittedName>
        <fullName evidence="2">Glycosyltransferase family A protein</fullName>
    </submittedName>
</protein>
<comment type="caution">
    <text evidence="2">The sequence shown here is derived from an EMBL/GenBank/DDBJ whole genome shotgun (WGS) entry which is preliminary data.</text>
</comment>
<dbReference type="CDD" id="cd00761">
    <property type="entry name" value="Glyco_tranf_GTA_type"/>
    <property type="match status" value="1"/>
</dbReference>
<feature type="domain" description="Glycosyltransferase 2-like" evidence="1">
    <location>
        <begin position="174"/>
        <end position="281"/>
    </location>
</feature>
<gene>
    <name evidence="2" type="ORF">QCL97_002225</name>
</gene>
<dbReference type="InterPro" id="IPR029044">
    <property type="entry name" value="Nucleotide-diphossugar_trans"/>
</dbReference>
<evidence type="ECO:0000313" key="3">
    <source>
        <dbReference type="Proteomes" id="UP001224516"/>
    </source>
</evidence>